<feature type="region of interest" description="Disordered" evidence="1">
    <location>
        <begin position="132"/>
        <end position="171"/>
    </location>
</feature>
<dbReference type="PANTHER" id="PTHR35140:SF1">
    <property type="entry name" value="MITOTIC CHECK POINT PROTEIN BFA1"/>
    <property type="match status" value="1"/>
</dbReference>
<reference evidence="2 3" key="1">
    <citation type="submission" date="2018-08" db="EMBL/GenBank/DDBJ databases">
        <title>Draft genome of the lignicolous fungus Coniochaeta pulveracea.</title>
        <authorList>
            <person name="Borstlap C.J."/>
            <person name="De Witt R.N."/>
            <person name="Botha A."/>
            <person name="Volschenk H."/>
        </authorList>
    </citation>
    <scope>NUCLEOTIDE SEQUENCE [LARGE SCALE GENOMIC DNA]</scope>
    <source>
        <strain evidence="2 3">CAB683</strain>
    </source>
</reference>
<keyword evidence="3" id="KW-1185">Reference proteome</keyword>
<organism evidence="2 3">
    <name type="scientific">Coniochaeta pulveracea</name>
    <dbReference type="NCBI Taxonomy" id="177199"/>
    <lineage>
        <taxon>Eukaryota</taxon>
        <taxon>Fungi</taxon>
        <taxon>Dikarya</taxon>
        <taxon>Ascomycota</taxon>
        <taxon>Pezizomycotina</taxon>
        <taxon>Sordariomycetes</taxon>
        <taxon>Sordariomycetidae</taxon>
        <taxon>Coniochaetales</taxon>
        <taxon>Coniochaetaceae</taxon>
        <taxon>Coniochaeta</taxon>
    </lineage>
</organism>
<feature type="compositionally biased region" description="Basic and acidic residues" evidence="1">
    <location>
        <begin position="562"/>
        <end position="574"/>
    </location>
</feature>
<dbReference type="GO" id="GO:1990334">
    <property type="term" value="C:Bfa1-Bub2 complex"/>
    <property type="evidence" value="ECO:0007669"/>
    <property type="project" value="InterPro"/>
</dbReference>
<dbReference type="GO" id="GO:0005096">
    <property type="term" value="F:GTPase activator activity"/>
    <property type="evidence" value="ECO:0007669"/>
    <property type="project" value="InterPro"/>
</dbReference>
<dbReference type="InterPro" id="IPR034586">
    <property type="entry name" value="Bfa1/Byr4"/>
</dbReference>
<comment type="caution">
    <text evidence="2">The sequence shown here is derived from an EMBL/GenBank/DDBJ whole genome shotgun (WGS) entry which is preliminary data.</text>
</comment>
<dbReference type="GO" id="GO:0031578">
    <property type="term" value="P:mitotic spindle orientation checkpoint signaling"/>
    <property type="evidence" value="ECO:0007669"/>
    <property type="project" value="TreeGrafter"/>
</dbReference>
<evidence type="ECO:0000313" key="2">
    <source>
        <dbReference type="EMBL" id="RKU47355.1"/>
    </source>
</evidence>
<feature type="compositionally biased region" description="Polar residues" evidence="1">
    <location>
        <begin position="640"/>
        <end position="649"/>
    </location>
</feature>
<feature type="compositionally biased region" description="Low complexity" evidence="1">
    <location>
        <begin position="304"/>
        <end position="319"/>
    </location>
</feature>
<dbReference type="Proteomes" id="UP000275385">
    <property type="component" value="Unassembled WGS sequence"/>
</dbReference>
<dbReference type="STRING" id="177199.A0A420YHN2"/>
<feature type="region of interest" description="Disordered" evidence="1">
    <location>
        <begin position="439"/>
        <end position="613"/>
    </location>
</feature>
<dbReference type="EMBL" id="QVQW01000009">
    <property type="protein sequence ID" value="RKU47355.1"/>
    <property type="molecule type" value="Genomic_DNA"/>
</dbReference>
<dbReference type="AlphaFoldDB" id="A0A420YHN2"/>
<dbReference type="OrthoDB" id="19159at2759"/>
<feature type="compositionally biased region" description="Polar residues" evidence="1">
    <location>
        <begin position="132"/>
        <end position="157"/>
    </location>
</feature>
<feature type="compositionally biased region" description="Polar residues" evidence="1">
    <location>
        <begin position="520"/>
        <end position="536"/>
    </location>
</feature>
<feature type="region of interest" description="Disordered" evidence="1">
    <location>
        <begin position="797"/>
        <end position="827"/>
    </location>
</feature>
<dbReference type="GO" id="GO:0044732">
    <property type="term" value="C:mitotic spindle pole body"/>
    <property type="evidence" value="ECO:0007669"/>
    <property type="project" value="TreeGrafter"/>
</dbReference>
<evidence type="ECO:0000313" key="3">
    <source>
        <dbReference type="Proteomes" id="UP000275385"/>
    </source>
</evidence>
<feature type="region of interest" description="Disordered" evidence="1">
    <location>
        <begin position="215"/>
        <end position="256"/>
    </location>
</feature>
<feature type="region of interest" description="Disordered" evidence="1">
    <location>
        <begin position="626"/>
        <end position="659"/>
    </location>
</feature>
<feature type="compositionally biased region" description="Basic and acidic residues" evidence="1">
    <location>
        <begin position="236"/>
        <end position="250"/>
    </location>
</feature>
<name>A0A420YHN2_9PEZI</name>
<proteinExistence type="predicted"/>
<dbReference type="PANTHER" id="PTHR35140">
    <property type="entry name" value="MITOTIC CHECK POINT PROTEIN BFA1"/>
    <property type="match status" value="1"/>
</dbReference>
<protein>
    <recommendedName>
        <fullName evidence="4">Cytokinesis inhibitor byr4</fullName>
    </recommendedName>
</protein>
<evidence type="ECO:0008006" key="4">
    <source>
        <dbReference type="Google" id="ProtNLM"/>
    </source>
</evidence>
<sequence length="1015" mass="111969">MDTLQLKPRQPVEDMVENWDDDDFMIEDDLTFQSHAHSAKAPSTRRDSLTSLRSDFESIHGEVEEQVHLPGDDEKSTLDAIAAAAKAGIPIPTNVPSSALMGGTIKRLGGRKLKRIIQDDWVDDLEFPETGQPLSIKQQDSSKFPDSLRQVSGSSIASSPTKQPSSTPPSLVQQELLAPKLSAFSGSGSVGLNLDQFRDNDEDDDDFFGDGLETIKVSKSRPPQPISLITPPTPQKNDEPEKTTDATKDDFEADFDLPTDGQLKLATRRDIPKTPAVNTGDDFEWGEGSLGTRFGGTRRDGRSARSSSASALSPSIASSITAESENEDDGFDCLVLPTGPLNFEERLNRRRPSRSPERRVEHLDALAEEPAKEDVETPLATVVAEKEDFLADLDIGDGEVFDSKKLTLNRNIKLKETRPASPARPKAALSLKFTNKPVVSRLPRPMGSMVSHERSHTQSSLEPVSESGGPIAPSRRSLSRLGGHSSQSSGSSIPTPTTPGPSSSLPPVTPRRNQMGLGPKTSNVSLRDGPTTTSAQLLRVKRSLPAMRANPPAGRPPNSRNSIERPPSRTDLHSRPQSSMRPKTPTERPRTMDSPAAQARKPFLPAGTSTSYSHNVNARTTRTFRRHDSENSIDFRPNSRAISRSTVRSPSPRKNRNVEKVVQEGPWHQLNKPRRIRHFGDGHELDAFDDLPTSTQAEAKFIRQPVGGGPKMHLRNKTLERIVPDRTLTPSPLTPTFTATRHDNVPSFARDTAASRIARETALAQRVPSGGPLAPLTSQRVAQLSTRANFIPQLPQSTLKAKKHRKKEPSKPQLIANLNPPREPKVEKGMFYNPETFRWEGNDNVLGAFDPPASSPSTASMPPYMLREKENATPRPTLISNLNATKGVQVFNGMVFDPQNMTWLKMPQTATTEQSDPMDGFNGIESDEDVFKDIPDLEDRTIDESEGAQGRGSDLKDDWLVGEEFDVGPEFVRRQREEEERWRRKCESWVTAAGDRDQSAWRWAIRDIVNGSARD</sequence>
<accession>A0A420YHN2</accession>
<gene>
    <name evidence="2" type="ORF">DL546_005614</name>
</gene>
<feature type="compositionally biased region" description="Low complexity" evidence="1">
    <location>
        <begin position="473"/>
        <end position="506"/>
    </location>
</feature>
<feature type="region of interest" description="Disordered" evidence="1">
    <location>
        <begin position="272"/>
        <end position="331"/>
    </location>
</feature>
<feature type="compositionally biased region" description="Low complexity" evidence="1">
    <location>
        <begin position="158"/>
        <end position="170"/>
    </location>
</feature>
<evidence type="ECO:0000256" key="1">
    <source>
        <dbReference type="SAM" id="MobiDB-lite"/>
    </source>
</evidence>